<feature type="compositionally biased region" description="Low complexity" evidence="5">
    <location>
        <begin position="703"/>
        <end position="712"/>
    </location>
</feature>
<evidence type="ECO:0000256" key="3">
    <source>
        <dbReference type="ARBA" id="ARBA00022679"/>
    </source>
</evidence>
<name>A0A5A8CRW9_CAFRO</name>
<reference evidence="6 7" key="1">
    <citation type="submission" date="2019-07" db="EMBL/GenBank/DDBJ databases">
        <title>Genomes of Cafeteria roenbergensis.</title>
        <authorList>
            <person name="Fischer M.G."/>
            <person name="Hackl T."/>
            <person name="Roman M."/>
        </authorList>
    </citation>
    <scope>NUCLEOTIDE SEQUENCE [LARGE SCALE GENOMIC DNA]</scope>
    <source>
        <strain evidence="6 7">BVI</strain>
    </source>
</reference>
<dbReference type="InterPro" id="IPR002903">
    <property type="entry name" value="RsmH"/>
</dbReference>
<organism evidence="6 7">
    <name type="scientific">Cafeteria roenbergensis</name>
    <name type="common">Marine flagellate</name>
    <dbReference type="NCBI Taxonomy" id="33653"/>
    <lineage>
        <taxon>Eukaryota</taxon>
        <taxon>Sar</taxon>
        <taxon>Stramenopiles</taxon>
        <taxon>Bigyra</taxon>
        <taxon>Opalozoa</taxon>
        <taxon>Bicosoecida</taxon>
        <taxon>Cafeteriaceae</taxon>
        <taxon>Cafeteria</taxon>
    </lineage>
</organism>
<keyword evidence="7" id="KW-1185">Reference proteome</keyword>
<comment type="similarity">
    <text evidence="1">Belongs to the methyltransferase superfamily. RsmH family.</text>
</comment>
<evidence type="ECO:0000256" key="5">
    <source>
        <dbReference type="SAM" id="MobiDB-lite"/>
    </source>
</evidence>
<accession>A0A5A8CRW9</accession>
<keyword evidence="2" id="KW-0489">Methyltransferase</keyword>
<feature type="region of interest" description="Disordered" evidence="5">
    <location>
        <begin position="659"/>
        <end position="758"/>
    </location>
</feature>
<sequence>MDRDPAMANAARRALEPFGPERAQVFTAPYSSLGSLVSQAVGAWGGRLGAAQAAATARATGSAEPCAAPEGSAGALPACGGSAGAAAEGPVMEVRLVLMDLGVASPQLDDGTNRRGLSFRRQGPLDMRLGGDGDATGETAAELVSVLPRPMLARLFEQAGELGPQEAQRVATAITEWRSSGRRRRRIGSVLELRTVVERCVAEAVGEPKGLAVQVRRERRRTKGAPLDCATVWRSAKDQARALAATEARRPRGPGLRALQGVWQALRVAVNEERAHLRTALEAARALLRGAGGRGASLALIAFERIESAYVEALCSAEAGLAPAAAPAAESAEASDAARSLAAEAAGTWAEAVAGSLWEGGQLTTRGRVGGDAADAAGGAPPRSEPLDPVDAALAELVGGADDGDEGSDAALAAQAGREEEEEEDSAEDAGSLSTAAPADHGGAGSHEASDDGRYDDANDDDDDEGEGEGQAGAALGAAGLPVNGGWPPASVLLTPPGGLRPGRDEVSANSRSRSARLFVAAWDSALTAVSGPERAVAWPTRSTDRGVVGATAPLRAAERARERRKEGRRLARAAARRAADEARQLEVTGRAVPDDEPAMTAKGGLATRLKLRTRADAGADMAELRTDLDGDASAAAAARGGAVLGVYGNLRIVDDSAPARGADSADGESWSDGLFEPQDGEESLGWADGDDTDGTEAETPRARATGGAAPRISLRGALADPPVFAAPARPADDRRDADDAGSFDDWNAEWQAAKDRR</sequence>
<dbReference type="PANTHER" id="PTHR11265:SF0">
    <property type="entry name" value="12S RRNA N4-METHYLCYTIDINE METHYLTRANSFERASE"/>
    <property type="match status" value="1"/>
</dbReference>
<dbReference type="AlphaFoldDB" id="A0A5A8CRW9"/>
<feature type="region of interest" description="Disordered" evidence="5">
    <location>
        <begin position="112"/>
        <end position="134"/>
    </location>
</feature>
<feature type="compositionally biased region" description="Low complexity" evidence="5">
    <location>
        <begin position="371"/>
        <end position="380"/>
    </location>
</feature>
<gene>
    <name evidence="6" type="ORF">FNF29_02418</name>
</gene>
<dbReference type="InterPro" id="IPR029063">
    <property type="entry name" value="SAM-dependent_MTases_sf"/>
</dbReference>
<dbReference type="Gene3D" id="1.10.150.170">
    <property type="entry name" value="Putative methyltransferase TM0872, insert domain"/>
    <property type="match status" value="2"/>
</dbReference>
<keyword evidence="4" id="KW-0949">S-adenosyl-L-methionine</keyword>
<feature type="compositionally biased region" description="Basic and acidic residues" evidence="5">
    <location>
        <begin position="448"/>
        <end position="457"/>
    </location>
</feature>
<feature type="compositionally biased region" description="Acidic residues" evidence="5">
    <location>
        <begin position="458"/>
        <end position="468"/>
    </location>
</feature>
<dbReference type="Pfam" id="PF01795">
    <property type="entry name" value="Methyltransf_5"/>
    <property type="match status" value="1"/>
</dbReference>
<dbReference type="GO" id="GO:0070475">
    <property type="term" value="P:rRNA base methylation"/>
    <property type="evidence" value="ECO:0007669"/>
    <property type="project" value="TreeGrafter"/>
</dbReference>
<evidence type="ECO:0000313" key="7">
    <source>
        <dbReference type="Proteomes" id="UP000323011"/>
    </source>
</evidence>
<evidence type="ECO:0000256" key="2">
    <source>
        <dbReference type="ARBA" id="ARBA00022603"/>
    </source>
</evidence>
<dbReference type="GO" id="GO:0005737">
    <property type="term" value="C:cytoplasm"/>
    <property type="evidence" value="ECO:0007669"/>
    <property type="project" value="TreeGrafter"/>
</dbReference>
<evidence type="ECO:0000256" key="4">
    <source>
        <dbReference type="ARBA" id="ARBA00022691"/>
    </source>
</evidence>
<evidence type="ECO:0000313" key="6">
    <source>
        <dbReference type="EMBL" id="KAA0154541.1"/>
    </source>
</evidence>
<feature type="region of interest" description="Disordered" evidence="5">
    <location>
        <begin position="364"/>
        <end position="511"/>
    </location>
</feature>
<evidence type="ECO:0000256" key="1">
    <source>
        <dbReference type="ARBA" id="ARBA00010396"/>
    </source>
</evidence>
<feature type="compositionally biased region" description="Acidic residues" evidence="5">
    <location>
        <begin position="679"/>
        <end position="697"/>
    </location>
</feature>
<dbReference type="EMBL" id="VLTN01000011">
    <property type="protein sequence ID" value="KAA0154541.1"/>
    <property type="molecule type" value="Genomic_DNA"/>
</dbReference>
<dbReference type="PANTHER" id="PTHR11265">
    <property type="entry name" value="S-ADENOSYL-METHYLTRANSFERASE MRAW"/>
    <property type="match status" value="1"/>
</dbReference>
<feature type="compositionally biased region" description="Low complexity" evidence="5">
    <location>
        <begin position="720"/>
        <end position="730"/>
    </location>
</feature>
<dbReference type="GO" id="GO:0071424">
    <property type="term" value="F:rRNA (cytosine-N4-)-methyltransferase activity"/>
    <property type="evidence" value="ECO:0007669"/>
    <property type="project" value="TreeGrafter"/>
</dbReference>
<keyword evidence="3" id="KW-0808">Transferase</keyword>
<dbReference type="Gene3D" id="3.40.50.150">
    <property type="entry name" value="Vaccinia Virus protein VP39"/>
    <property type="match status" value="2"/>
</dbReference>
<dbReference type="SUPFAM" id="SSF81799">
    <property type="entry name" value="Putative methyltransferase TM0872, insert domain"/>
    <property type="match status" value="1"/>
</dbReference>
<dbReference type="InterPro" id="IPR023397">
    <property type="entry name" value="SAM-dep_MeTrfase_MraW_recog"/>
</dbReference>
<comment type="caution">
    <text evidence="6">The sequence shown here is derived from an EMBL/GenBank/DDBJ whole genome shotgun (WGS) entry which is preliminary data.</text>
</comment>
<feature type="compositionally biased region" description="Acidic residues" evidence="5">
    <location>
        <begin position="419"/>
        <end position="428"/>
    </location>
</feature>
<dbReference type="Proteomes" id="UP000323011">
    <property type="component" value="Unassembled WGS sequence"/>
</dbReference>
<protein>
    <submittedName>
        <fullName evidence="6">Uncharacterized protein</fullName>
    </submittedName>
</protein>
<proteinExistence type="inferred from homology"/>